<dbReference type="InterPro" id="IPR016039">
    <property type="entry name" value="Thiolase-like"/>
</dbReference>
<evidence type="ECO:0000259" key="9">
    <source>
        <dbReference type="Pfam" id="PF02803"/>
    </source>
</evidence>
<dbReference type="PANTHER" id="PTHR18919:SF107">
    <property type="entry name" value="ACETYL-COA ACETYLTRANSFERASE, CYTOSOLIC"/>
    <property type="match status" value="1"/>
</dbReference>
<dbReference type="PANTHER" id="PTHR18919">
    <property type="entry name" value="ACETYL-COA C-ACYLTRANSFERASE"/>
    <property type="match status" value="1"/>
</dbReference>
<dbReference type="InterPro" id="IPR020617">
    <property type="entry name" value="Thiolase_C"/>
</dbReference>
<dbReference type="PROSITE" id="PS00737">
    <property type="entry name" value="THIOLASE_2"/>
    <property type="match status" value="1"/>
</dbReference>
<comment type="similarity">
    <text evidence="1 7">Belongs to the thiolase-like superfamily. Thiolase family.</text>
</comment>
<dbReference type="InterPro" id="IPR020613">
    <property type="entry name" value="Thiolase_CS"/>
</dbReference>
<comment type="pathway">
    <text evidence="5">Metabolic intermediate biosynthesis; (R)-mevalonate biosynthesis; (R)-mevalonate from acetyl-CoA: step 1/3.</text>
</comment>
<evidence type="ECO:0000256" key="3">
    <source>
        <dbReference type="ARBA" id="ARBA00022752"/>
    </source>
</evidence>
<evidence type="ECO:0000313" key="11">
    <source>
        <dbReference type="Proteomes" id="UP000186216"/>
    </source>
</evidence>
<evidence type="ECO:0000313" key="10">
    <source>
        <dbReference type="EMBL" id="SIS63589.1"/>
    </source>
</evidence>
<reference evidence="10 11" key="1">
    <citation type="submission" date="2017-01" db="EMBL/GenBank/DDBJ databases">
        <authorList>
            <person name="Varghese N."/>
            <person name="Submissions S."/>
        </authorList>
    </citation>
    <scope>NUCLEOTIDE SEQUENCE [LARGE SCALE GENOMIC DNA]</scope>
    <source>
        <strain evidence="10 11">DSM 18447</strain>
    </source>
</reference>
<dbReference type="InterPro" id="IPR020616">
    <property type="entry name" value="Thiolase_N"/>
</dbReference>
<dbReference type="CDD" id="cd00751">
    <property type="entry name" value="thiolase"/>
    <property type="match status" value="1"/>
</dbReference>
<dbReference type="AlphaFoldDB" id="A0AA45W231"/>
<dbReference type="SUPFAM" id="SSF53901">
    <property type="entry name" value="Thiolase-like"/>
    <property type="match status" value="2"/>
</dbReference>
<evidence type="ECO:0000256" key="1">
    <source>
        <dbReference type="ARBA" id="ARBA00010982"/>
    </source>
</evidence>
<evidence type="ECO:0000256" key="2">
    <source>
        <dbReference type="ARBA" id="ARBA00022679"/>
    </source>
</evidence>
<feature type="active site" description="Acyl-thioester intermediate" evidence="6">
    <location>
        <position position="91"/>
    </location>
</feature>
<keyword evidence="2 7" id="KW-0808">Transferase</keyword>
<proteinExistence type="inferred from homology"/>
<dbReference type="GO" id="GO:0003988">
    <property type="term" value="F:acetyl-CoA C-acyltransferase activity"/>
    <property type="evidence" value="ECO:0007669"/>
    <property type="project" value="UniProtKB-ARBA"/>
</dbReference>
<evidence type="ECO:0000256" key="6">
    <source>
        <dbReference type="PIRSR" id="PIRSR000429-1"/>
    </source>
</evidence>
<keyword evidence="4 7" id="KW-0012">Acyltransferase</keyword>
<dbReference type="FunFam" id="3.40.47.10:FF:000010">
    <property type="entry name" value="Acetyl-CoA acetyltransferase (Thiolase)"/>
    <property type="match status" value="1"/>
</dbReference>
<dbReference type="Pfam" id="PF02803">
    <property type="entry name" value="Thiolase_C"/>
    <property type="match status" value="1"/>
</dbReference>
<feature type="domain" description="Thiolase C-terminal" evidence="9">
    <location>
        <begin position="273"/>
        <end position="396"/>
    </location>
</feature>
<dbReference type="Pfam" id="PF00108">
    <property type="entry name" value="Thiolase_N"/>
    <property type="match status" value="1"/>
</dbReference>
<dbReference type="Gene3D" id="3.40.47.10">
    <property type="match status" value="1"/>
</dbReference>
<dbReference type="EMBL" id="FTOU01000002">
    <property type="protein sequence ID" value="SIS63589.1"/>
    <property type="molecule type" value="Genomic_DNA"/>
</dbReference>
<keyword evidence="3" id="KW-0583">PHB biosynthesis</keyword>
<evidence type="ECO:0000259" key="8">
    <source>
        <dbReference type="Pfam" id="PF00108"/>
    </source>
</evidence>
<organism evidence="10 11">
    <name type="scientific">Paracoccus saliphilus</name>
    <dbReference type="NCBI Taxonomy" id="405559"/>
    <lineage>
        <taxon>Bacteria</taxon>
        <taxon>Pseudomonadati</taxon>
        <taxon>Pseudomonadota</taxon>
        <taxon>Alphaproteobacteria</taxon>
        <taxon>Rhodobacterales</taxon>
        <taxon>Paracoccaceae</taxon>
        <taxon>Paracoccus</taxon>
    </lineage>
</organism>
<evidence type="ECO:0000256" key="5">
    <source>
        <dbReference type="ARBA" id="ARBA00037924"/>
    </source>
</evidence>
<evidence type="ECO:0000256" key="4">
    <source>
        <dbReference type="ARBA" id="ARBA00023315"/>
    </source>
</evidence>
<sequence>MTMLQGYIYDGLRSPFGRHAGALAAVRPDDLAAKVIRALVERSDLPVERIEDVILGNVCQSGEDSRNVARFAGLLGGVREEAGGLTVNRLCGSGMAAALDAARSITVGEAGLYLAGGTESMTRAPFVMGKSPSAWDRQPKIYDSTIGTRFPNRQFAKEFGDYTMPQTADNLAKDYGIGREESDAFAHASQQKYEAARADGFFKDEILPIEIPGRKGAVTVVDADEHPRPETTLEKMASLKPIFEGGVVTAANASGVNDGAAALLVGAKDLGPKPRARIVSGAIAGVPPRIMGIGPGFAVPKALERAGLTMQDMDLIEINEAFASQVLACCKQLELDPSDSRLNPNGGAIAIGHPLGASGARIILTAMRQLERSGGRYACLSMCVGVGQGIAMVIERVA</sequence>
<feature type="active site" description="Proton acceptor" evidence="6">
    <location>
        <position position="383"/>
    </location>
</feature>
<feature type="domain" description="Thiolase N-terminal" evidence="8">
    <location>
        <begin position="8"/>
        <end position="266"/>
    </location>
</feature>
<protein>
    <submittedName>
        <fullName evidence="10">Acetyl-CoA C-acetyltransferase</fullName>
    </submittedName>
</protein>
<comment type="caution">
    <text evidence="10">The sequence shown here is derived from an EMBL/GenBank/DDBJ whole genome shotgun (WGS) entry which is preliminary data.</text>
</comment>
<dbReference type="NCBIfam" id="NF006001">
    <property type="entry name" value="PRK08131.1"/>
    <property type="match status" value="1"/>
</dbReference>
<name>A0AA45W231_9RHOB</name>
<accession>A0AA45W231</accession>
<feature type="active site" description="Proton acceptor" evidence="6">
    <location>
        <position position="353"/>
    </location>
</feature>
<gene>
    <name evidence="10" type="ORF">SAMN05421772_102155</name>
</gene>
<dbReference type="Proteomes" id="UP000186216">
    <property type="component" value="Unassembled WGS sequence"/>
</dbReference>
<dbReference type="GO" id="GO:0042619">
    <property type="term" value="P:poly-hydroxybutyrate biosynthetic process"/>
    <property type="evidence" value="ECO:0007669"/>
    <property type="project" value="UniProtKB-KW"/>
</dbReference>
<dbReference type="PIRSF" id="PIRSF000429">
    <property type="entry name" value="Ac-CoA_Ac_transf"/>
    <property type="match status" value="1"/>
</dbReference>
<dbReference type="GO" id="GO:0044281">
    <property type="term" value="P:small molecule metabolic process"/>
    <property type="evidence" value="ECO:0007669"/>
    <property type="project" value="UniProtKB-ARBA"/>
</dbReference>
<dbReference type="InterPro" id="IPR002155">
    <property type="entry name" value="Thiolase"/>
</dbReference>
<evidence type="ECO:0000256" key="7">
    <source>
        <dbReference type="RuleBase" id="RU003557"/>
    </source>
</evidence>
<dbReference type="NCBIfam" id="TIGR01930">
    <property type="entry name" value="AcCoA-C-Actrans"/>
    <property type="match status" value="1"/>
</dbReference>